<keyword evidence="1" id="KW-1133">Transmembrane helix</keyword>
<keyword evidence="1" id="KW-0812">Transmembrane</keyword>
<dbReference type="Proteomes" id="UP000676325">
    <property type="component" value="Unassembled WGS sequence"/>
</dbReference>
<feature type="transmembrane region" description="Helical" evidence="1">
    <location>
        <begin position="236"/>
        <end position="256"/>
    </location>
</feature>
<feature type="transmembrane region" description="Helical" evidence="1">
    <location>
        <begin position="155"/>
        <end position="177"/>
    </location>
</feature>
<proteinExistence type="predicted"/>
<name>A0A941IFE5_9ACTN</name>
<keyword evidence="1" id="KW-0472">Membrane</keyword>
<dbReference type="EC" id="2.4.-.-" evidence="2"/>
<feature type="transmembrane region" description="Helical" evidence="1">
    <location>
        <begin position="71"/>
        <end position="92"/>
    </location>
</feature>
<gene>
    <name evidence="2" type="ORF">KDK95_08030</name>
</gene>
<dbReference type="GO" id="GO:0016757">
    <property type="term" value="F:glycosyltransferase activity"/>
    <property type="evidence" value="ECO:0007669"/>
    <property type="project" value="UniProtKB-KW"/>
</dbReference>
<keyword evidence="2" id="KW-0808">Transferase</keyword>
<evidence type="ECO:0000313" key="3">
    <source>
        <dbReference type="Proteomes" id="UP000676325"/>
    </source>
</evidence>
<feature type="transmembrane region" description="Helical" evidence="1">
    <location>
        <begin position="104"/>
        <end position="135"/>
    </location>
</feature>
<sequence>MAQVSIAATLTNTAFVDEACYLFAGHTEWASLFGGAAPNMDYATFFSGSPYLYPLLGALANSVGGLTTARYLSLVFMLGATVMLYRATVLLFGRRAAIWGSSLFALCGPVLFMSHLATFDAPAVFLLATGFWFAVRSGTNKVFMLETTAVTTLAVAFKYTSLVYAVPIVLVAAICAIPSVGWRWAAARGAVLGMLMFLAGFALLCLAGPASVTGLMTTTLARPAATNTVHQVAHRSLVYVGFILALALLGSLWFVLRRRRSASKGNGPKAPVSDGFGWKSRLLLASVLTGAALIAPLGDMRLHTLTSLEKHAGYGLLFAAPMGGWLLDKLAGTAWWRVAPAVALVGALGGYGANQAHEFFGEWLTSTTYMKQLVAATAEYPSGSHILAEDPWVERYYLGHAGNRFTWSDTYGLSFTATNGKTLSGVDAYQAAISERYFSAVFIDYNATPGLDLALDQMLATNGYQRTSVPSYDRYGRTDVEIWTLIGART</sequence>
<reference evidence="2" key="1">
    <citation type="submission" date="2021-04" db="EMBL/GenBank/DDBJ databases">
        <title>Genome based classification of Actinospica acidithermotolerans sp. nov., an actinobacterium isolated from an Indonesian hot spring.</title>
        <authorList>
            <person name="Kusuma A.B."/>
            <person name="Putra K.E."/>
            <person name="Nafisah S."/>
            <person name="Loh J."/>
            <person name="Nouioui I."/>
            <person name="Goodfellow M."/>
        </authorList>
    </citation>
    <scope>NUCLEOTIDE SEQUENCE</scope>
    <source>
        <strain evidence="2">MGRD01-02</strain>
    </source>
</reference>
<evidence type="ECO:0000256" key="1">
    <source>
        <dbReference type="SAM" id="Phobius"/>
    </source>
</evidence>
<accession>A0A941IFE5</accession>
<dbReference type="EMBL" id="JAGSOH010000014">
    <property type="protein sequence ID" value="MBR7826245.1"/>
    <property type="molecule type" value="Genomic_DNA"/>
</dbReference>
<evidence type="ECO:0000313" key="2">
    <source>
        <dbReference type="EMBL" id="MBR7826245.1"/>
    </source>
</evidence>
<dbReference type="RefSeq" id="WP_212517393.1">
    <property type="nucleotide sequence ID" value="NZ_JAGSOH010000014.1"/>
</dbReference>
<keyword evidence="3" id="KW-1185">Reference proteome</keyword>
<comment type="caution">
    <text evidence="2">The sequence shown here is derived from an EMBL/GenBank/DDBJ whole genome shotgun (WGS) entry which is preliminary data.</text>
</comment>
<organism evidence="2 3">
    <name type="scientific">Actinospica acidithermotolerans</name>
    <dbReference type="NCBI Taxonomy" id="2828514"/>
    <lineage>
        <taxon>Bacteria</taxon>
        <taxon>Bacillati</taxon>
        <taxon>Actinomycetota</taxon>
        <taxon>Actinomycetes</taxon>
        <taxon>Catenulisporales</taxon>
        <taxon>Actinospicaceae</taxon>
        <taxon>Actinospica</taxon>
    </lineage>
</organism>
<dbReference type="AlphaFoldDB" id="A0A941IFE5"/>
<protein>
    <submittedName>
        <fullName evidence="2">Glycosyltransferase family 39 protein</fullName>
        <ecNumber evidence="2">2.4.-.-</ecNumber>
    </submittedName>
</protein>
<feature type="transmembrane region" description="Helical" evidence="1">
    <location>
        <begin position="189"/>
        <end position="216"/>
    </location>
</feature>
<keyword evidence="2" id="KW-0328">Glycosyltransferase</keyword>